<comment type="caution">
    <text evidence="8">Lacks conserved residue(s) required for the propagation of feature annotation.</text>
</comment>
<dbReference type="PIRSF" id="PIRSF000505">
    <property type="entry name" value="EPSPS"/>
    <property type="match status" value="1"/>
</dbReference>
<dbReference type="GO" id="GO:0003866">
    <property type="term" value="F:3-phosphoshikimate 1-carboxyvinyltransferase activity"/>
    <property type="evidence" value="ECO:0007669"/>
    <property type="project" value="UniProtKB-UniRule"/>
</dbReference>
<feature type="binding site" evidence="8">
    <location>
        <position position="340"/>
    </location>
    <ligand>
        <name>3-phosphoshikimate</name>
        <dbReference type="ChEBI" id="CHEBI:145989"/>
    </ligand>
</feature>
<feature type="binding site" evidence="8">
    <location>
        <position position="167"/>
    </location>
    <ligand>
        <name>3-phosphoshikimate</name>
        <dbReference type="ChEBI" id="CHEBI:145989"/>
    </ligand>
</feature>
<dbReference type="Pfam" id="PF00275">
    <property type="entry name" value="EPSP_synthase"/>
    <property type="match status" value="1"/>
</dbReference>
<evidence type="ECO:0000256" key="7">
    <source>
        <dbReference type="ARBA" id="ARBA00044633"/>
    </source>
</evidence>
<comment type="pathway">
    <text evidence="1 8">Metabolic intermediate biosynthesis; chorismate biosynthesis; chorismate from D-erythrose 4-phosphate and phosphoenolpyruvate: step 6/7.</text>
</comment>
<evidence type="ECO:0000256" key="6">
    <source>
        <dbReference type="ARBA" id="ARBA00023141"/>
    </source>
</evidence>
<dbReference type="NCBIfam" id="TIGR01356">
    <property type="entry name" value="aroA"/>
    <property type="match status" value="1"/>
</dbReference>
<feature type="active site" description="Proton acceptor" evidence="8">
    <location>
        <position position="313"/>
    </location>
</feature>
<accession>A0A7S7SHX8</accession>
<feature type="binding site" evidence="8">
    <location>
        <position position="21"/>
    </location>
    <ligand>
        <name>3-phosphoshikimate</name>
        <dbReference type="ChEBI" id="CHEBI:145989"/>
    </ligand>
</feature>
<evidence type="ECO:0000256" key="5">
    <source>
        <dbReference type="ARBA" id="ARBA00022679"/>
    </source>
</evidence>
<dbReference type="FunFam" id="3.65.10.10:FF:000005">
    <property type="entry name" value="3-phosphoshikimate 1-carboxyvinyltransferase"/>
    <property type="match status" value="1"/>
</dbReference>
<organism evidence="10 11">
    <name type="scientific">Paludibaculum fermentans</name>
    <dbReference type="NCBI Taxonomy" id="1473598"/>
    <lineage>
        <taxon>Bacteria</taxon>
        <taxon>Pseudomonadati</taxon>
        <taxon>Acidobacteriota</taxon>
        <taxon>Terriglobia</taxon>
        <taxon>Bryobacterales</taxon>
        <taxon>Bryobacteraceae</taxon>
        <taxon>Paludibaculum</taxon>
    </lineage>
</organism>
<dbReference type="GO" id="GO:0005737">
    <property type="term" value="C:cytoplasm"/>
    <property type="evidence" value="ECO:0007669"/>
    <property type="project" value="UniProtKB-SubCell"/>
</dbReference>
<comment type="catalytic activity">
    <reaction evidence="7">
        <text>3-phosphoshikimate + phosphoenolpyruvate = 5-O-(1-carboxyvinyl)-3-phosphoshikimate + phosphate</text>
        <dbReference type="Rhea" id="RHEA:21256"/>
        <dbReference type="ChEBI" id="CHEBI:43474"/>
        <dbReference type="ChEBI" id="CHEBI:57701"/>
        <dbReference type="ChEBI" id="CHEBI:58702"/>
        <dbReference type="ChEBI" id="CHEBI:145989"/>
        <dbReference type="EC" id="2.5.1.19"/>
    </reaction>
    <physiologicalReaction direction="left-to-right" evidence="7">
        <dbReference type="Rhea" id="RHEA:21257"/>
    </physiologicalReaction>
</comment>
<dbReference type="PANTHER" id="PTHR21090:SF5">
    <property type="entry name" value="PENTAFUNCTIONAL AROM POLYPEPTIDE"/>
    <property type="match status" value="1"/>
</dbReference>
<dbReference type="InterPro" id="IPR036968">
    <property type="entry name" value="Enolpyruvate_Tfrase_sf"/>
</dbReference>
<dbReference type="InterPro" id="IPR006264">
    <property type="entry name" value="EPSP_synthase"/>
</dbReference>
<dbReference type="Gene3D" id="3.65.10.10">
    <property type="entry name" value="Enolpyruvate transferase domain"/>
    <property type="match status" value="2"/>
</dbReference>
<feature type="binding site" evidence="8">
    <location>
        <position position="344"/>
    </location>
    <ligand>
        <name>phosphoenolpyruvate</name>
        <dbReference type="ChEBI" id="CHEBI:58702"/>
    </ligand>
</feature>
<feature type="binding site" evidence="8">
    <location>
        <position position="313"/>
    </location>
    <ligand>
        <name>3-phosphoshikimate</name>
        <dbReference type="ChEBI" id="CHEBI:145989"/>
    </ligand>
</feature>
<keyword evidence="11" id="KW-1185">Reference proteome</keyword>
<evidence type="ECO:0000313" key="11">
    <source>
        <dbReference type="Proteomes" id="UP000593892"/>
    </source>
</evidence>
<feature type="binding site" evidence="8">
    <location>
        <position position="386"/>
    </location>
    <ligand>
        <name>phosphoenolpyruvate</name>
        <dbReference type="ChEBI" id="CHEBI:58702"/>
    </ligand>
</feature>
<feature type="binding site" evidence="8">
    <location>
        <position position="167"/>
    </location>
    <ligand>
        <name>phosphoenolpyruvate</name>
        <dbReference type="ChEBI" id="CHEBI:58702"/>
    </ligand>
</feature>
<keyword evidence="4 8" id="KW-0028">Amino-acid biosynthesis</keyword>
<dbReference type="KEGG" id="pfer:IRI77_21840"/>
<dbReference type="PROSITE" id="PS00885">
    <property type="entry name" value="EPSP_SYNTHASE_2"/>
    <property type="match status" value="1"/>
</dbReference>
<dbReference type="Proteomes" id="UP000593892">
    <property type="component" value="Chromosome"/>
</dbReference>
<proteinExistence type="inferred from homology"/>
<evidence type="ECO:0000259" key="9">
    <source>
        <dbReference type="Pfam" id="PF00275"/>
    </source>
</evidence>
<evidence type="ECO:0000256" key="3">
    <source>
        <dbReference type="ARBA" id="ARBA00022490"/>
    </source>
</evidence>
<evidence type="ECO:0000256" key="8">
    <source>
        <dbReference type="HAMAP-Rule" id="MF_00210"/>
    </source>
</evidence>
<dbReference type="UniPathway" id="UPA00053">
    <property type="reaction ID" value="UER00089"/>
</dbReference>
<keyword evidence="6 8" id="KW-0057">Aromatic amino acid biosynthesis</keyword>
<evidence type="ECO:0000256" key="4">
    <source>
        <dbReference type="ARBA" id="ARBA00022605"/>
    </source>
</evidence>
<dbReference type="CDD" id="cd01556">
    <property type="entry name" value="EPSP_synthase"/>
    <property type="match status" value="1"/>
</dbReference>
<dbReference type="InterPro" id="IPR023193">
    <property type="entry name" value="EPSP_synthase_CS"/>
</dbReference>
<feature type="binding site" evidence="8">
    <location>
        <position position="22"/>
    </location>
    <ligand>
        <name>3-phosphoshikimate</name>
        <dbReference type="ChEBI" id="CHEBI:145989"/>
    </ligand>
</feature>
<reference evidence="10 11" key="1">
    <citation type="submission" date="2020-10" db="EMBL/GenBank/DDBJ databases">
        <title>Complete genome sequence of Paludibaculum fermentans P105T, a facultatively anaerobic acidobacterium capable of dissimilatory Fe(III) reduction.</title>
        <authorList>
            <person name="Dedysh S.N."/>
            <person name="Beletsky A.V."/>
            <person name="Kulichevskaya I.S."/>
            <person name="Mardanov A.V."/>
            <person name="Ravin N.V."/>
        </authorList>
    </citation>
    <scope>NUCLEOTIDE SEQUENCE [LARGE SCALE GENOMIC DNA]</scope>
    <source>
        <strain evidence="10 11">P105</strain>
    </source>
</reference>
<feature type="domain" description="Enolpyruvate transferase" evidence="9">
    <location>
        <begin position="6"/>
        <end position="421"/>
    </location>
</feature>
<evidence type="ECO:0000313" key="10">
    <source>
        <dbReference type="EMBL" id="QOY85464.1"/>
    </source>
</evidence>
<feature type="binding site" evidence="8">
    <location>
        <position position="26"/>
    </location>
    <ligand>
        <name>3-phosphoshikimate</name>
        <dbReference type="ChEBI" id="CHEBI:145989"/>
    </ligand>
</feature>
<evidence type="ECO:0000256" key="2">
    <source>
        <dbReference type="ARBA" id="ARBA00009948"/>
    </source>
</evidence>
<gene>
    <name evidence="8 10" type="primary">aroA</name>
    <name evidence="10" type="ORF">IRI77_21840</name>
</gene>
<dbReference type="HAMAP" id="MF_00210">
    <property type="entry name" value="EPSP_synth"/>
    <property type="match status" value="1"/>
</dbReference>
<comment type="function">
    <text evidence="8">Catalyzes the transfer of the enolpyruvyl moiety of phosphoenolpyruvate (PEP) to the 5-hydroxyl of shikimate-3-phosphate (S3P) to produce enolpyruvyl shikimate-3-phosphate and inorganic phosphate.</text>
</comment>
<feature type="binding site" evidence="8">
    <location>
        <position position="93"/>
    </location>
    <ligand>
        <name>phosphoenolpyruvate</name>
        <dbReference type="ChEBI" id="CHEBI:58702"/>
    </ligand>
</feature>
<dbReference type="InterPro" id="IPR013792">
    <property type="entry name" value="RNA3'P_cycl/enolpyr_Trfase_a/b"/>
</dbReference>
<dbReference type="EC" id="2.5.1.19" evidence="8"/>
<comment type="subcellular location">
    <subcellularLocation>
        <location evidence="8">Cytoplasm</location>
    </subcellularLocation>
</comment>
<comment type="similarity">
    <text evidence="2 8">Belongs to the EPSP synthase family.</text>
</comment>
<dbReference type="GO" id="GO:0008652">
    <property type="term" value="P:amino acid biosynthetic process"/>
    <property type="evidence" value="ECO:0007669"/>
    <property type="project" value="UniProtKB-KW"/>
</dbReference>
<feature type="binding site" evidence="8">
    <location>
        <position position="21"/>
    </location>
    <ligand>
        <name>phosphoenolpyruvate</name>
        <dbReference type="ChEBI" id="CHEBI:58702"/>
    </ligand>
</feature>
<dbReference type="GO" id="GO:0009423">
    <property type="term" value="P:chorismate biosynthetic process"/>
    <property type="evidence" value="ECO:0007669"/>
    <property type="project" value="UniProtKB-UniRule"/>
</dbReference>
<dbReference type="EMBL" id="CP063849">
    <property type="protein sequence ID" value="QOY85464.1"/>
    <property type="molecule type" value="Genomic_DNA"/>
</dbReference>
<feature type="binding site" evidence="8">
    <location>
        <position position="121"/>
    </location>
    <ligand>
        <name>phosphoenolpyruvate</name>
        <dbReference type="ChEBI" id="CHEBI:58702"/>
    </ligand>
</feature>
<keyword evidence="3 8" id="KW-0963">Cytoplasm</keyword>
<sequence>MREIITPGGALEGTVRLPGDKSISHRYGMLAAVAEGVSTIHNYSSGADCHSTLGCVRSLGIEVEIDGRQVKVHGRGIHGWQAPATDLDAGNSGSTIRMISGLLAGQPFTSRLIGDESLSQRPMQRIMGPLTQMGATLTARDGKFPPLEIQGADLQPIDYTLPVASAQVKSCVLLAGLTANGETTVHESATTRDHTEVALREFGVDIETGRGWARVKGPARLEARELTVPGDISSAAFFLVAGAIVPGSKLVLQDVGLNPTRATLIEFLVSTGVDVKILDMRMSNGEPRGDLLVQGSQLKGGLIEKQWAAALIDEIPVLAILGAVSSEGLTVRDASELRIKESDRIETVATNLRKMGVTIETTPDGFYIPGGQTFHSAEVESYHDHRIAMAFAVASLRADGPVAINGSEAASVSFPEFWSTLRGIIS</sequence>
<comment type="subunit">
    <text evidence="8">Monomer.</text>
</comment>
<dbReference type="GO" id="GO:0009073">
    <property type="term" value="P:aromatic amino acid family biosynthetic process"/>
    <property type="evidence" value="ECO:0007669"/>
    <property type="project" value="UniProtKB-KW"/>
</dbReference>
<evidence type="ECO:0000256" key="1">
    <source>
        <dbReference type="ARBA" id="ARBA00004811"/>
    </source>
</evidence>
<dbReference type="PANTHER" id="PTHR21090">
    <property type="entry name" value="AROM/DEHYDROQUINATE SYNTHASE"/>
    <property type="match status" value="1"/>
</dbReference>
<keyword evidence="5 8" id="KW-0808">Transferase</keyword>
<dbReference type="SUPFAM" id="SSF55205">
    <property type="entry name" value="EPT/RTPC-like"/>
    <property type="match status" value="1"/>
</dbReference>
<dbReference type="AlphaFoldDB" id="A0A7S7SHX8"/>
<protein>
    <recommendedName>
        <fullName evidence="8">3-phosphoshikimate 1-carboxyvinyltransferase</fullName>
        <ecNumber evidence="8">2.5.1.19</ecNumber>
    </recommendedName>
    <alternativeName>
        <fullName evidence="8">5-enolpyruvylshikimate-3-phosphate synthase</fullName>
        <shortName evidence="8">EPSP synthase</shortName>
        <shortName evidence="8">EPSPS</shortName>
    </alternativeName>
</protein>
<dbReference type="RefSeq" id="WP_194447134.1">
    <property type="nucleotide sequence ID" value="NZ_CP063849.1"/>
</dbReference>
<feature type="binding site" evidence="8">
    <location>
        <position position="165"/>
    </location>
    <ligand>
        <name>3-phosphoshikimate</name>
        <dbReference type="ChEBI" id="CHEBI:145989"/>
    </ligand>
</feature>
<name>A0A7S7SHX8_PALFE</name>
<dbReference type="InterPro" id="IPR001986">
    <property type="entry name" value="Enolpyruvate_Tfrase_dom"/>
</dbReference>